<feature type="signal peptide" evidence="4">
    <location>
        <begin position="1"/>
        <end position="19"/>
    </location>
</feature>
<dbReference type="SUPFAM" id="SSF49785">
    <property type="entry name" value="Galactose-binding domain-like"/>
    <property type="match status" value="1"/>
</dbReference>
<evidence type="ECO:0000256" key="1">
    <source>
        <dbReference type="ARBA" id="ARBA00007401"/>
    </source>
</evidence>
<dbReference type="InterPro" id="IPR006102">
    <property type="entry name" value="Ig-like_GH2"/>
</dbReference>
<sequence length="815" mass="91011">MKPITLCGLLLLSSISLQAQTRHEQSLNTWQFSRDSLHWQTVSVPHDWAISGPFDKKWDLQVVAIVQNGEKEKTEKSGRSGALPWIGEGYYATSLNVGDMSGQRYTLEFDGAMAEPTVYVNGHKAGFWAYGYSPFRLDITPFLHPGSNTLAVSLRNQPESSRWYPGAGLYRPVKLVTMPVVSIDPWATFLRTEKADSASATLAFDTQVKGATGQEGWAVEVSLLNPKGWVEQAAHASLDQEGRVHISLPVANPRLWSPETPHLYRVAVTLYQNGSVVDAFHMNTGIRTIAYSKERGFELNGQARKFKGVCLHHDLGPLGAALNKAALIRQVKALKDMGADAIRTSHNLPSQMQMEVYDSLGMMVMAESFDMWRYPKCKNGYAQYFDEWSERDLTHLVLSNRNHPSLVMYSIGNEIPEQGSREGRDIAGRLQDICHRYDSTRPVTQGMDRVDAALKSGFAQVMDIAGFNYRVHKYDGAISQLPKGFLLGSETASTVSSRGVYKFPVRFKVASEEADGQVNGYDTEWCSWSNLPEVDFMAMEDKSYTIGQFVWTGYDYLGEPTPYDNYWPSRSSYFGILDLAGLPKDRYYLYRSVWNTQEHTLHLLPHWTWPGRERQVTPVFVYTDYPEAELFVNGKSQGRRQKDKTLRGDGPLVSTPELAAERAKRYRLMWNDVKYEPGELRVVAYDASGRPAAEQTVRTAGRAAAIKLKADRSTLHADGADLSYITVSLVDKNGTELPTATDYIEVEVRGAGTFKAICNGDATSVEVFTEPHMHLFSGKLVVTVQAGNAIGDIDVVVKDKKAKLQNTIKLKVAGK</sequence>
<dbReference type="Gene3D" id="2.60.40.10">
    <property type="entry name" value="Immunoglobulins"/>
    <property type="match status" value="3"/>
</dbReference>
<feature type="domain" description="Glycoside hydrolase family 2" evidence="9">
    <location>
        <begin position="706"/>
        <end position="803"/>
    </location>
</feature>
<evidence type="ECO:0000259" key="8">
    <source>
        <dbReference type="Pfam" id="PF16355"/>
    </source>
</evidence>
<keyword evidence="3" id="KW-0326">Glycosidase</keyword>
<accession>A0ABV1FNC5</accession>
<dbReference type="Pfam" id="PF02836">
    <property type="entry name" value="Glyco_hydro_2_C"/>
    <property type="match status" value="1"/>
</dbReference>
<dbReference type="Pfam" id="PF18565">
    <property type="entry name" value="Glyco_hydro2_C5"/>
    <property type="match status" value="1"/>
</dbReference>
<dbReference type="InterPro" id="IPR006103">
    <property type="entry name" value="Glyco_hydro_2_cat"/>
</dbReference>
<dbReference type="Proteomes" id="UP001487296">
    <property type="component" value="Unassembled WGS sequence"/>
</dbReference>
<evidence type="ECO:0000256" key="3">
    <source>
        <dbReference type="ARBA" id="ARBA00023295"/>
    </source>
</evidence>
<reference evidence="10 11" key="1">
    <citation type="submission" date="2024-04" db="EMBL/GenBank/DDBJ databases">
        <title>Human intestinal bacterial collection.</title>
        <authorList>
            <person name="Pauvert C."/>
            <person name="Hitch T.C.A."/>
            <person name="Clavel T."/>
        </authorList>
    </citation>
    <scope>NUCLEOTIDE SEQUENCE [LARGE SCALE GENOMIC DNA]</scope>
    <source>
        <strain evidence="10 11">CLA-AA-H145</strain>
    </source>
</reference>
<evidence type="ECO:0000256" key="4">
    <source>
        <dbReference type="SAM" id="SignalP"/>
    </source>
</evidence>
<dbReference type="RefSeq" id="WP_215758952.1">
    <property type="nucleotide sequence ID" value="NZ_JAHKBE010000004.1"/>
</dbReference>
<dbReference type="EMBL" id="JBBNFP010000005">
    <property type="protein sequence ID" value="MEQ2485900.1"/>
    <property type="molecule type" value="Genomic_DNA"/>
</dbReference>
<evidence type="ECO:0000259" key="9">
    <source>
        <dbReference type="Pfam" id="PF18565"/>
    </source>
</evidence>
<dbReference type="SUPFAM" id="SSF49303">
    <property type="entry name" value="beta-Galactosidase/glucuronidase domain"/>
    <property type="match status" value="1"/>
</dbReference>
<feature type="domain" description="Glycoside hydrolase family 2 catalytic" evidence="6">
    <location>
        <begin position="295"/>
        <end position="454"/>
    </location>
</feature>
<organism evidence="10 11">
    <name type="scientific">Hallella faecis</name>
    <dbReference type="NCBI Taxonomy" id="2841596"/>
    <lineage>
        <taxon>Bacteria</taxon>
        <taxon>Pseudomonadati</taxon>
        <taxon>Bacteroidota</taxon>
        <taxon>Bacteroidia</taxon>
        <taxon>Bacteroidales</taxon>
        <taxon>Prevotellaceae</taxon>
        <taxon>Hallella</taxon>
    </lineage>
</organism>
<dbReference type="InterPro" id="IPR006104">
    <property type="entry name" value="Glyco_hydro_2_N"/>
</dbReference>
<feature type="domain" description="Glycosyl hydrolases family 2 sugar binding" evidence="7">
    <location>
        <begin position="86"/>
        <end position="179"/>
    </location>
</feature>
<feature type="domain" description="Glycoside hydrolase family 2 immunoglobulin-like beta-sandwich" evidence="5">
    <location>
        <begin position="188"/>
        <end position="287"/>
    </location>
</feature>
<dbReference type="PRINTS" id="PR00132">
    <property type="entry name" value="GLHYDRLASE2"/>
</dbReference>
<evidence type="ECO:0000259" key="7">
    <source>
        <dbReference type="Pfam" id="PF02837"/>
    </source>
</evidence>
<dbReference type="Pfam" id="PF16355">
    <property type="entry name" value="DUF4982"/>
    <property type="match status" value="1"/>
</dbReference>
<dbReference type="SUPFAM" id="SSF51445">
    <property type="entry name" value="(Trans)glycosidases"/>
    <property type="match status" value="1"/>
</dbReference>
<keyword evidence="4" id="KW-0732">Signal</keyword>
<dbReference type="Gene3D" id="2.60.120.260">
    <property type="entry name" value="Galactose-binding domain-like"/>
    <property type="match status" value="1"/>
</dbReference>
<dbReference type="PANTHER" id="PTHR42732">
    <property type="entry name" value="BETA-GALACTOSIDASE"/>
    <property type="match status" value="1"/>
</dbReference>
<dbReference type="Pfam" id="PF02837">
    <property type="entry name" value="Glyco_hydro_2_N"/>
    <property type="match status" value="1"/>
</dbReference>
<evidence type="ECO:0000313" key="11">
    <source>
        <dbReference type="Proteomes" id="UP001487296"/>
    </source>
</evidence>
<dbReference type="InterPro" id="IPR032311">
    <property type="entry name" value="DUF4982"/>
</dbReference>
<dbReference type="InterPro" id="IPR051913">
    <property type="entry name" value="GH2_Domain-Containing"/>
</dbReference>
<evidence type="ECO:0000256" key="2">
    <source>
        <dbReference type="ARBA" id="ARBA00022801"/>
    </source>
</evidence>
<dbReference type="Gene3D" id="3.20.20.80">
    <property type="entry name" value="Glycosidases"/>
    <property type="match status" value="1"/>
</dbReference>
<keyword evidence="2" id="KW-0378">Hydrolase</keyword>
<dbReference type="InterPro" id="IPR017853">
    <property type="entry name" value="GH"/>
</dbReference>
<feature type="chain" id="PRO_5047457872" evidence="4">
    <location>
        <begin position="20"/>
        <end position="815"/>
    </location>
</feature>
<proteinExistence type="inferred from homology"/>
<dbReference type="Pfam" id="PF00703">
    <property type="entry name" value="Glyco_hydro_2"/>
    <property type="match status" value="1"/>
</dbReference>
<protein>
    <submittedName>
        <fullName evidence="10">DUF4982 domain-containing protein</fullName>
    </submittedName>
</protein>
<dbReference type="InterPro" id="IPR036156">
    <property type="entry name" value="Beta-gal/glucu_dom_sf"/>
</dbReference>
<dbReference type="InterPro" id="IPR008979">
    <property type="entry name" value="Galactose-bd-like_sf"/>
</dbReference>
<name>A0ABV1FNC5_9BACT</name>
<evidence type="ECO:0000313" key="10">
    <source>
        <dbReference type="EMBL" id="MEQ2485900.1"/>
    </source>
</evidence>
<comment type="similarity">
    <text evidence="1">Belongs to the glycosyl hydrolase 2 family.</text>
</comment>
<dbReference type="InterPro" id="IPR013783">
    <property type="entry name" value="Ig-like_fold"/>
</dbReference>
<gene>
    <name evidence="10" type="ORF">AAAT34_02380</name>
</gene>
<dbReference type="PANTHER" id="PTHR42732:SF1">
    <property type="entry name" value="BETA-MANNOSIDASE"/>
    <property type="match status" value="1"/>
</dbReference>
<evidence type="ECO:0000259" key="5">
    <source>
        <dbReference type="Pfam" id="PF00703"/>
    </source>
</evidence>
<keyword evidence="11" id="KW-1185">Reference proteome</keyword>
<comment type="caution">
    <text evidence="10">The sequence shown here is derived from an EMBL/GenBank/DDBJ whole genome shotgun (WGS) entry which is preliminary data.</text>
</comment>
<dbReference type="InterPro" id="IPR040605">
    <property type="entry name" value="Glyco_hydro2_dom5"/>
</dbReference>
<dbReference type="InterPro" id="IPR006101">
    <property type="entry name" value="Glyco_hydro_2"/>
</dbReference>
<evidence type="ECO:0000259" key="6">
    <source>
        <dbReference type="Pfam" id="PF02836"/>
    </source>
</evidence>
<feature type="domain" description="DUF4982" evidence="8">
    <location>
        <begin position="615"/>
        <end position="691"/>
    </location>
</feature>